<protein>
    <submittedName>
        <fullName evidence="3">tRNA pseudouridine(55) synthase TruB</fullName>
    </submittedName>
</protein>
<dbReference type="InterPro" id="IPR032819">
    <property type="entry name" value="TruB_C"/>
</dbReference>
<evidence type="ECO:0000313" key="4">
    <source>
        <dbReference type="Proteomes" id="UP000823631"/>
    </source>
</evidence>
<evidence type="ECO:0000313" key="3">
    <source>
        <dbReference type="EMBL" id="MBO8415424.1"/>
    </source>
</evidence>
<proteinExistence type="predicted"/>
<feature type="non-terminal residue" evidence="3">
    <location>
        <position position="1"/>
    </location>
</feature>
<dbReference type="Proteomes" id="UP000823631">
    <property type="component" value="Unassembled WGS sequence"/>
</dbReference>
<evidence type="ECO:0000259" key="1">
    <source>
        <dbReference type="Pfam" id="PF09157"/>
    </source>
</evidence>
<feature type="domain" description="tRNA pseudouridylate synthase B C-terminal" evidence="2">
    <location>
        <begin position="1"/>
        <end position="64"/>
    </location>
</feature>
<dbReference type="Gene3D" id="3.30.2350.10">
    <property type="entry name" value="Pseudouridine synthase"/>
    <property type="match status" value="1"/>
</dbReference>
<dbReference type="InterPro" id="IPR015240">
    <property type="entry name" value="tRNA_sdUridine_synth_fam1_C"/>
</dbReference>
<reference evidence="3" key="1">
    <citation type="submission" date="2020-10" db="EMBL/GenBank/DDBJ databases">
        <authorList>
            <person name="Gilroy R."/>
        </authorList>
    </citation>
    <scope>NUCLEOTIDE SEQUENCE</scope>
    <source>
        <strain evidence="3">17213</strain>
    </source>
</reference>
<dbReference type="InterPro" id="IPR020103">
    <property type="entry name" value="PsdUridine_synth_cat_dom_sf"/>
</dbReference>
<dbReference type="GO" id="GO:0001522">
    <property type="term" value="P:pseudouridine synthesis"/>
    <property type="evidence" value="ECO:0007669"/>
    <property type="project" value="InterPro"/>
</dbReference>
<gene>
    <name evidence="3" type="ORF">IAB19_03465</name>
</gene>
<organism evidence="3 4">
    <name type="scientific">Candidatus Avisuccinivibrio stercorigallinarum</name>
    <dbReference type="NCBI Taxonomy" id="2840704"/>
    <lineage>
        <taxon>Bacteria</taxon>
        <taxon>Pseudomonadati</taxon>
        <taxon>Pseudomonadota</taxon>
        <taxon>Gammaproteobacteria</taxon>
        <taxon>Aeromonadales</taxon>
        <taxon>Succinivibrionaceae</taxon>
        <taxon>Succinivibrionaceae incertae sedis</taxon>
        <taxon>Candidatus Avisuccinivibrio</taxon>
    </lineage>
</organism>
<dbReference type="GO" id="GO:0003723">
    <property type="term" value="F:RNA binding"/>
    <property type="evidence" value="ECO:0007669"/>
    <property type="project" value="InterPro"/>
</dbReference>
<reference evidence="3" key="2">
    <citation type="journal article" date="2021" name="PeerJ">
        <title>Extensive microbial diversity within the chicken gut microbiome revealed by metagenomics and culture.</title>
        <authorList>
            <person name="Gilroy R."/>
            <person name="Ravi A."/>
            <person name="Getino M."/>
            <person name="Pursley I."/>
            <person name="Horton D.L."/>
            <person name="Alikhan N.F."/>
            <person name="Baker D."/>
            <person name="Gharbi K."/>
            <person name="Hall N."/>
            <person name="Watson M."/>
            <person name="Adriaenssens E.M."/>
            <person name="Foster-Nyarko E."/>
            <person name="Jarju S."/>
            <person name="Secka A."/>
            <person name="Antonio M."/>
            <person name="Oren A."/>
            <person name="Chaudhuri R.R."/>
            <person name="La Ragione R."/>
            <person name="Hildebrand F."/>
            <person name="Pallen M.J."/>
        </authorList>
    </citation>
    <scope>NUCLEOTIDE SEQUENCE</scope>
    <source>
        <strain evidence="3">17213</strain>
    </source>
</reference>
<accession>A0A9D9DBM5</accession>
<dbReference type="Pfam" id="PF09157">
    <property type="entry name" value="TruB-C_2"/>
    <property type="match status" value="1"/>
</dbReference>
<feature type="domain" description="tRNA pseudouridine synthase II TruB subfamily 1 C-terminal" evidence="1">
    <location>
        <begin position="99"/>
        <end position="129"/>
    </location>
</feature>
<evidence type="ECO:0000259" key="2">
    <source>
        <dbReference type="Pfam" id="PF16198"/>
    </source>
</evidence>
<comment type="caution">
    <text evidence="3">The sequence shown here is derived from an EMBL/GenBank/DDBJ whole genome shotgun (WGS) entry which is preliminary data.</text>
</comment>
<name>A0A9D9DBM5_9GAMM</name>
<dbReference type="GO" id="GO:0006396">
    <property type="term" value="P:RNA processing"/>
    <property type="evidence" value="ECO:0007669"/>
    <property type="project" value="UniProtKB-ARBA"/>
</dbReference>
<dbReference type="AlphaFoldDB" id="A0A9D9DBM5"/>
<sequence length="132" mass="14450">LIADIGEYLGCGAYVTALRRTCVAGLPEQMTSLSRLQAIADARENKDDYTELDKLLLPLELAVQALPMLTLPQFMAEPLTHGVRQGPDFSAAHFSREVKEGEPIQVRAQDGRFLGVAVLQQGLLVPKRMMSA</sequence>
<dbReference type="GO" id="GO:0009982">
    <property type="term" value="F:pseudouridine synthase activity"/>
    <property type="evidence" value="ECO:0007669"/>
    <property type="project" value="InterPro"/>
</dbReference>
<dbReference type="EMBL" id="JADINH010000073">
    <property type="protein sequence ID" value="MBO8415424.1"/>
    <property type="molecule type" value="Genomic_DNA"/>
</dbReference>
<dbReference type="Pfam" id="PF16198">
    <property type="entry name" value="TruB_C_2"/>
    <property type="match status" value="1"/>
</dbReference>
<dbReference type="SUPFAM" id="SSF55120">
    <property type="entry name" value="Pseudouridine synthase"/>
    <property type="match status" value="1"/>
</dbReference>
<dbReference type="GO" id="GO:0140098">
    <property type="term" value="F:catalytic activity, acting on RNA"/>
    <property type="evidence" value="ECO:0007669"/>
    <property type="project" value="UniProtKB-ARBA"/>
</dbReference>